<keyword evidence="2" id="KW-0732">Signal</keyword>
<evidence type="ECO:0000256" key="1">
    <source>
        <dbReference type="ARBA" id="ARBA00023157"/>
    </source>
</evidence>
<feature type="chain" id="PRO_5004227944" evidence="2">
    <location>
        <begin position="20"/>
        <end position="164"/>
    </location>
</feature>
<dbReference type="InterPro" id="IPR018378">
    <property type="entry name" value="C-type_lectin_CS"/>
</dbReference>
<evidence type="ECO:0000256" key="2">
    <source>
        <dbReference type="SAM" id="SignalP"/>
    </source>
</evidence>
<feature type="domain" description="C-type lectin" evidence="3">
    <location>
        <begin position="40"/>
        <end position="160"/>
    </location>
</feature>
<dbReference type="PROSITE" id="PS50041">
    <property type="entry name" value="C_TYPE_LECTIN_2"/>
    <property type="match status" value="1"/>
</dbReference>
<dbReference type="InterPro" id="IPR016187">
    <property type="entry name" value="CTDL_fold"/>
</dbReference>
<dbReference type="MEROPS" id="I63.001"/>
<dbReference type="PRINTS" id="PR01504">
    <property type="entry name" value="PNCREATITSAP"/>
</dbReference>
<evidence type="ECO:0000259" key="3">
    <source>
        <dbReference type="PROSITE" id="PS50041"/>
    </source>
</evidence>
<feature type="signal peptide" evidence="2">
    <location>
        <begin position="1"/>
        <end position="19"/>
    </location>
</feature>
<dbReference type="Pfam" id="PF00059">
    <property type="entry name" value="Lectin_C"/>
    <property type="match status" value="1"/>
</dbReference>
<dbReference type="CDD" id="cd00037">
    <property type="entry name" value="CLECT"/>
    <property type="match status" value="1"/>
</dbReference>
<sequence length="164" mass="18572">MWTILLFLCAVFVQSGATGEKDDRNKRSYPSCPSRQWTKNGQRCYLSVSAPNNWVGAEQYCLRQGANLASVHSFSEYTFLQQLVGSESNGHPVTWIGGTDAFQDRVWFWSDGSSFDYAAWAAGEPNNYGGRREPCIEMNWGADHRWNDSPCDNKRGFICSFKLC</sequence>
<name>Q3LHY4_9TELE</name>
<dbReference type="AlphaFoldDB" id="Q3LHY4"/>
<dbReference type="EMBL" id="AB114832">
    <property type="protein sequence ID" value="BAE45333.1"/>
    <property type="molecule type" value="mRNA"/>
</dbReference>
<keyword evidence="4" id="KW-0430">Lectin</keyword>
<organism evidence="4">
    <name type="scientific">Spirinchus lanceolatus</name>
    <dbReference type="NCBI Taxonomy" id="136040"/>
    <lineage>
        <taxon>Eukaryota</taxon>
        <taxon>Metazoa</taxon>
        <taxon>Chordata</taxon>
        <taxon>Craniata</taxon>
        <taxon>Vertebrata</taxon>
        <taxon>Euteleostomi</taxon>
        <taxon>Actinopterygii</taxon>
        <taxon>Neopterygii</taxon>
        <taxon>Teleostei</taxon>
        <taxon>Stomiati</taxon>
        <taxon>Osmeriformes</taxon>
        <taxon>Osmeridae</taxon>
        <taxon>Spirinchus</taxon>
    </lineage>
</organism>
<dbReference type="GO" id="GO:0030246">
    <property type="term" value="F:carbohydrate binding"/>
    <property type="evidence" value="ECO:0007669"/>
    <property type="project" value="UniProtKB-KW"/>
</dbReference>
<protein>
    <submittedName>
        <fullName evidence="4">C-type lectin</fullName>
    </submittedName>
</protein>
<dbReference type="InterPro" id="IPR050111">
    <property type="entry name" value="C-type_lectin/snaclec_domain"/>
</dbReference>
<evidence type="ECO:0000313" key="4">
    <source>
        <dbReference type="EMBL" id="BAE45333.1"/>
    </source>
</evidence>
<accession>Q3LHY4</accession>
<dbReference type="InterPro" id="IPR016186">
    <property type="entry name" value="C-type_lectin-like/link_sf"/>
</dbReference>
<dbReference type="InterPro" id="IPR001304">
    <property type="entry name" value="C-type_lectin-like"/>
</dbReference>
<dbReference type="Gene3D" id="3.10.100.10">
    <property type="entry name" value="Mannose-Binding Protein A, subunit A"/>
    <property type="match status" value="1"/>
</dbReference>
<keyword evidence="1" id="KW-1015">Disulfide bond</keyword>
<reference evidence="4" key="1">
    <citation type="journal article" date="2005" name="Biochim. Biophys. Acta">
        <title>Purification, characterization, cDNA cloning, and expression of asialofetuin-binding C-type lectin from eggs of shishamo smelt (Osmerus [Spirinchus] lanceolatus).</title>
        <authorList>
            <person name="Hosono M."/>
            <person name="Sugawara S."/>
            <person name="Ogawa Y."/>
            <person name="Kohno T."/>
            <person name="Takayanagi M."/>
            <person name="Nitta K."/>
        </authorList>
    </citation>
    <scope>NUCLEOTIDE SEQUENCE</scope>
</reference>
<dbReference type="SMART" id="SM00034">
    <property type="entry name" value="CLECT"/>
    <property type="match status" value="1"/>
</dbReference>
<dbReference type="PROSITE" id="PS00615">
    <property type="entry name" value="C_TYPE_LECTIN_1"/>
    <property type="match status" value="1"/>
</dbReference>
<dbReference type="PANTHER" id="PTHR22803">
    <property type="entry name" value="MANNOSE, PHOSPHOLIPASE, LECTIN RECEPTOR RELATED"/>
    <property type="match status" value="1"/>
</dbReference>
<dbReference type="SUPFAM" id="SSF56436">
    <property type="entry name" value="C-type lectin-like"/>
    <property type="match status" value="1"/>
</dbReference>
<proteinExistence type="evidence at transcript level"/>
<gene>
    <name evidence="4" type="primary">OLLafl-H</name>
</gene>